<dbReference type="AlphaFoldDB" id="A0A9Q1FHZ9"/>
<reference evidence="1" key="1">
    <citation type="journal article" date="2023" name="Science">
        <title>Genome structures resolve the early diversification of teleost fishes.</title>
        <authorList>
            <person name="Parey E."/>
            <person name="Louis A."/>
            <person name="Montfort J."/>
            <person name="Bouchez O."/>
            <person name="Roques C."/>
            <person name="Iampietro C."/>
            <person name="Lluch J."/>
            <person name="Castinel A."/>
            <person name="Donnadieu C."/>
            <person name="Desvignes T."/>
            <person name="Floi Bucao C."/>
            <person name="Jouanno E."/>
            <person name="Wen M."/>
            <person name="Mejri S."/>
            <person name="Dirks R."/>
            <person name="Jansen H."/>
            <person name="Henkel C."/>
            <person name="Chen W.J."/>
            <person name="Zahm M."/>
            <person name="Cabau C."/>
            <person name="Klopp C."/>
            <person name="Thompson A.W."/>
            <person name="Robinson-Rechavi M."/>
            <person name="Braasch I."/>
            <person name="Lecointre G."/>
            <person name="Bobe J."/>
            <person name="Postlethwait J.H."/>
            <person name="Berthelot C."/>
            <person name="Roest Crollius H."/>
            <person name="Guiguen Y."/>
        </authorList>
    </citation>
    <scope>NUCLEOTIDE SEQUENCE</scope>
    <source>
        <strain evidence="1">WJC10195</strain>
    </source>
</reference>
<dbReference type="Proteomes" id="UP001152622">
    <property type="component" value="Chromosome 5"/>
</dbReference>
<accession>A0A9Q1FHZ9</accession>
<protein>
    <submittedName>
        <fullName evidence="1">Uncharacterized protein</fullName>
    </submittedName>
</protein>
<dbReference type="OrthoDB" id="10553127at2759"/>
<evidence type="ECO:0000313" key="2">
    <source>
        <dbReference type="Proteomes" id="UP001152622"/>
    </source>
</evidence>
<dbReference type="EMBL" id="JAINUF010000005">
    <property type="protein sequence ID" value="KAJ8359299.1"/>
    <property type="molecule type" value="Genomic_DNA"/>
</dbReference>
<comment type="caution">
    <text evidence="1">The sequence shown here is derived from an EMBL/GenBank/DDBJ whole genome shotgun (WGS) entry which is preliminary data.</text>
</comment>
<name>A0A9Q1FHZ9_SYNKA</name>
<gene>
    <name evidence="1" type="ORF">SKAU_G00158240</name>
</gene>
<evidence type="ECO:0000313" key="1">
    <source>
        <dbReference type="EMBL" id="KAJ8359299.1"/>
    </source>
</evidence>
<keyword evidence="2" id="KW-1185">Reference proteome</keyword>
<organism evidence="1 2">
    <name type="scientific">Synaphobranchus kaupii</name>
    <name type="common">Kaup's arrowtooth eel</name>
    <dbReference type="NCBI Taxonomy" id="118154"/>
    <lineage>
        <taxon>Eukaryota</taxon>
        <taxon>Metazoa</taxon>
        <taxon>Chordata</taxon>
        <taxon>Craniata</taxon>
        <taxon>Vertebrata</taxon>
        <taxon>Euteleostomi</taxon>
        <taxon>Actinopterygii</taxon>
        <taxon>Neopterygii</taxon>
        <taxon>Teleostei</taxon>
        <taxon>Anguilliformes</taxon>
        <taxon>Synaphobranchidae</taxon>
        <taxon>Synaphobranchus</taxon>
    </lineage>
</organism>
<sequence length="71" mass="7823">MRGSWYFLARAKAAADEGAKPAPNPPLRTLTPGLLPPTASYNAGINRGFIETPGFVIWASFFRLLRMKTDQ</sequence>
<proteinExistence type="predicted"/>